<reference evidence="1" key="1">
    <citation type="submission" date="2014-11" db="EMBL/GenBank/DDBJ databases">
        <authorList>
            <person name="Amaro Gonzalez C."/>
        </authorList>
    </citation>
    <scope>NUCLEOTIDE SEQUENCE</scope>
</reference>
<organism evidence="1">
    <name type="scientific">Anguilla anguilla</name>
    <name type="common">European freshwater eel</name>
    <name type="synonym">Muraena anguilla</name>
    <dbReference type="NCBI Taxonomy" id="7936"/>
    <lineage>
        <taxon>Eukaryota</taxon>
        <taxon>Metazoa</taxon>
        <taxon>Chordata</taxon>
        <taxon>Craniata</taxon>
        <taxon>Vertebrata</taxon>
        <taxon>Euteleostomi</taxon>
        <taxon>Actinopterygii</taxon>
        <taxon>Neopterygii</taxon>
        <taxon>Teleostei</taxon>
        <taxon>Anguilliformes</taxon>
        <taxon>Anguillidae</taxon>
        <taxon>Anguilla</taxon>
    </lineage>
</organism>
<protein>
    <submittedName>
        <fullName evidence="1">Uncharacterized protein</fullName>
    </submittedName>
</protein>
<proteinExistence type="predicted"/>
<sequence length="27" mass="3330">MHKQWYQRRYGGREANTGKCTHYNLQC</sequence>
<accession>A0A0E9TBX1</accession>
<dbReference type="EMBL" id="GBXM01057368">
    <property type="protein sequence ID" value="JAH51209.1"/>
    <property type="molecule type" value="Transcribed_RNA"/>
</dbReference>
<reference evidence="1" key="2">
    <citation type="journal article" date="2015" name="Fish Shellfish Immunol.">
        <title>Early steps in the European eel (Anguilla anguilla)-Vibrio vulnificus interaction in the gills: Role of the RtxA13 toxin.</title>
        <authorList>
            <person name="Callol A."/>
            <person name="Pajuelo D."/>
            <person name="Ebbesson L."/>
            <person name="Teles M."/>
            <person name="MacKenzie S."/>
            <person name="Amaro C."/>
        </authorList>
    </citation>
    <scope>NUCLEOTIDE SEQUENCE</scope>
</reference>
<name>A0A0E9TBX1_ANGAN</name>
<evidence type="ECO:0000313" key="1">
    <source>
        <dbReference type="EMBL" id="JAH51209.1"/>
    </source>
</evidence>
<dbReference type="AlphaFoldDB" id="A0A0E9TBX1"/>